<keyword evidence="8" id="KW-0378">Hydrolase</keyword>
<dbReference type="PANTHER" id="PTHR33693:SF1">
    <property type="entry name" value="TYPE-4 URACIL-DNA GLYCOSYLASE"/>
    <property type="match status" value="1"/>
</dbReference>
<dbReference type="GO" id="GO:0051539">
    <property type="term" value="F:4 iron, 4 sulfur cluster binding"/>
    <property type="evidence" value="ECO:0007669"/>
    <property type="project" value="UniProtKB-KW"/>
</dbReference>
<evidence type="ECO:0000256" key="1">
    <source>
        <dbReference type="ARBA" id="ARBA00001400"/>
    </source>
</evidence>
<dbReference type="InterPro" id="IPR036895">
    <property type="entry name" value="Uracil-DNA_glycosylase-like_sf"/>
</dbReference>
<dbReference type="PANTHER" id="PTHR33693">
    <property type="entry name" value="TYPE-5 URACIL-DNA GLYCOSYLASE"/>
    <property type="match status" value="1"/>
</dbReference>
<evidence type="ECO:0000256" key="5">
    <source>
        <dbReference type="ARBA" id="ARBA00022485"/>
    </source>
</evidence>
<dbReference type="SUPFAM" id="SSF52141">
    <property type="entry name" value="Uracil-DNA glycosylase-like"/>
    <property type="match status" value="1"/>
</dbReference>
<protein>
    <recommendedName>
        <fullName evidence="4">Type-4 uracil-DNA glycosylase</fullName>
        <ecNumber evidence="3">3.2.2.27</ecNumber>
    </recommendedName>
</protein>
<evidence type="ECO:0000313" key="14">
    <source>
        <dbReference type="EMBL" id="CDL00243.1"/>
    </source>
</evidence>
<dbReference type="EC" id="3.2.2.27" evidence="3"/>
<evidence type="ECO:0000256" key="6">
    <source>
        <dbReference type="ARBA" id="ARBA00022723"/>
    </source>
</evidence>
<evidence type="ECO:0000256" key="12">
    <source>
        <dbReference type="SAM" id="MobiDB-lite"/>
    </source>
</evidence>
<dbReference type="GO" id="GO:0016779">
    <property type="term" value="F:nucleotidyltransferase activity"/>
    <property type="evidence" value="ECO:0007669"/>
    <property type="project" value="UniProtKB-KW"/>
</dbReference>
<keyword evidence="5" id="KW-0004">4Fe-4S</keyword>
<keyword evidence="7" id="KW-0227">DNA damage</keyword>
<evidence type="ECO:0000256" key="9">
    <source>
        <dbReference type="ARBA" id="ARBA00023004"/>
    </source>
</evidence>
<evidence type="ECO:0000256" key="4">
    <source>
        <dbReference type="ARBA" id="ARBA00019403"/>
    </source>
</evidence>
<proteinExistence type="inferred from homology"/>
<dbReference type="Proteomes" id="UP000018922">
    <property type="component" value="Chromosome I"/>
</dbReference>
<evidence type="ECO:0000256" key="2">
    <source>
        <dbReference type="ARBA" id="ARBA00006521"/>
    </source>
</evidence>
<keyword evidence="15" id="KW-1185">Reference proteome</keyword>
<dbReference type="Gene3D" id="3.40.470.10">
    <property type="entry name" value="Uracil-DNA glycosylase-like domain"/>
    <property type="match status" value="1"/>
</dbReference>
<dbReference type="EMBL" id="HG794546">
    <property type="protein sequence ID" value="CDL00243.1"/>
    <property type="molecule type" value="Genomic_DNA"/>
</dbReference>
<dbReference type="GO" id="GO:0006281">
    <property type="term" value="P:DNA repair"/>
    <property type="evidence" value="ECO:0007669"/>
    <property type="project" value="UniProtKB-KW"/>
</dbReference>
<feature type="domain" description="Uracil-DNA glycosylase-like" evidence="13">
    <location>
        <begin position="101"/>
        <end position="253"/>
    </location>
</feature>
<evidence type="ECO:0000256" key="10">
    <source>
        <dbReference type="ARBA" id="ARBA00023014"/>
    </source>
</evidence>
<dbReference type="Pfam" id="PF03167">
    <property type="entry name" value="UDG"/>
    <property type="match status" value="1"/>
</dbReference>
<dbReference type="KEGG" id="mgy:MGMSRv2__3028"/>
<dbReference type="NCBIfam" id="TIGR00758">
    <property type="entry name" value="UDG_fam4"/>
    <property type="match status" value="1"/>
</dbReference>
<keyword evidence="10" id="KW-0411">Iron-sulfur</keyword>
<evidence type="ECO:0000259" key="13">
    <source>
        <dbReference type="SMART" id="SM00986"/>
    </source>
</evidence>
<comment type="similarity">
    <text evidence="2">Belongs to the uracil-DNA glycosylase (UDG) superfamily. Type 4 (UDGa) family.</text>
</comment>
<gene>
    <name evidence="14" type="ordered locus">MGMSRv2__3028</name>
</gene>
<dbReference type="InterPro" id="IPR051536">
    <property type="entry name" value="UDG_Type-4/5"/>
</dbReference>
<sequence>MPLDLSPHDLLRWYLDAGVDEAIGEVPVDRFAASAKAPPRPVAVAAAMPAPAPQPSAPPARHDGGTAAHVAAQCRDLAQLRQAMEAFDALPLKRTAMSTVFADGNPDADIMCIGEAPGQEEDRQGLPFVGKSGKLLDRMLASIGLDRGSVYISNVVPWRPVDNRKPTADEVAVCLPFITRHIELVDPKLLILFGGAAASALLGRSEGINRLRGRWFDYSSPGLPRPVAVMPTFHPAYLLRTPAAKREAWRDLLAVRKRIDGHS</sequence>
<reference evidence="14 15" key="1">
    <citation type="journal article" date="2014" name="Genome Announc.">
        <title>Complete genome sequence of Magnetospirillum gryphiswaldense MSR-1.</title>
        <authorList>
            <person name="Wang X."/>
            <person name="Wang Q."/>
            <person name="Zhang W."/>
            <person name="Wang Y."/>
            <person name="Li L."/>
            <person name="Wen T."/>
            <person name="Zhang T."/>
            <person name="Zhang Y."/>
            <person name="Xu J."/>
            <person name="Hu J."/>
            <person name="Li S."/>
            <person name="Liu L."/>
            <person name="Liu J."/>
            <person name="Jiang W."/>
            <person name="Tian J."/>
            <person name="Li Y."/>
            <person name="Schuler D."/>
            <person name="Wang L."/>
            <person name="Li J."/>
        </authorList>
    </citation>
    <scope>NUCLEOTIDE SEQUENCE [LARGE SCALE GENOMIC DNA]</scope>
    <source>
        <strain evidence="15">DSM 6361 / JCM 21280 / NBRC 15271 / MSR-1</strain>
    </source>
</reference>
<feature type="region of interest" description="Disordered" evidence="12">
    <location>
        <begin position="47"/>
        <end position="66"/>
    </location>
</feature>
<evidence type="ECO:0000313" key="15">
    <source>
        <dbReference type="Proteomes" id="UP000018922"/>
    </source>
</evidence>
<dbReference type="AlphaFoldDB" id="V6F6Y2"/>
<dbReference type="InterPro" id="IPR005273">
    <property type="entry name" value="Ura-DNA_glyco_family4"/>
</dbReference>
<dbReference type="GO" id="GO:0046872">
    <property type="term" value="F:metal ion binding"/>
    <property type="evidence" value="ECO:0007669"/>
    <property type="project" value="UniProtKB-KW"/>
</dbReference>
<dbReference type="SMART" id="SM00987">
    <property type="entry name" value="UreE_C"/>
    <property type="match status" value="1"/>
</dbReference>
<evidence type="ECO:0000256" key="3">
    <source>
        <dbReference type="ARBA" id="ARBA00012030"/>
    </source>
</evidence>
<keyword evidence="11" id="KW-0234">DNA repair</keyword>
<dbReference type="HOGENOM" id="CLU_044815_1_0_5"/>
<keyword evidence="14" id="KW-0548">Nucleotidyltransferase</keyword>
<comment type="catalytic activity">
    <reaction evidence="1">
        <text>Hydrolyzes single-stranded DNA or mismatched double-stranded DNA and polynucleotides, releasing free uracil.</text>
        <dbReference type="EC" id="3.2.2.27"/>
    </reaction>
</comment>
<organism evidence="14 15">
    <name type="scientific">Magnetospirillum gryphiswaldense (strain DSM 6361 / JCM 21280 / NBRC 15271 / MSR-1)</name>
    <dbReference type="NCBI Taxonomy" id="431944"/>
    <lineage>
        <taxon>Bacteria</taxon>
        <taxon>Pseudomonadati</taxon>
        <taxon>Pseudomonadota</taxon>
        <taxon>Alphaproteobacteria</taxon>
        <taxon>Rhodospirillales</taxon>
        <taxon>Rhodospirillaceae</taxon>
        <taxon>Magnetospirillum</taxon>
    </lineage>
</organism>
<evidence type="ECO:0000256" key="8">
    <source>
        <dbReference type="ARBA" id="ARBA00022801"/>
    </source>
</evidence>
<name>V6F6Y2_MAGGM</name>
<evidence type="ECO:0000256" key="7">
    <source>
        <dbReference type="ARBA" id="ARBA00022763"/>
    </source>
</evidence>
<keyword evidence="6" id="KW-0479">Metal-binding</keyword>
<dbReference type="eggNOG" id="COG1573">
    <property type="taxonomic scope" value="Bacteria"/>
</dbReference>
<dbReference type="CDD" id="cd10030">
    <property type="entry name" value="UDG-F4_TTUDGA_SPO1dp_like"/>
    <property type="match status" value="1"/>
</dbReference>
<dbReference type="InterPro" id="IPR005122">
    <property type="entry name" value="Uracil-DNA_glycosylase-like"/>
</dbReference>
<keyword evidence="9" id="KW-0408">Iron</keyword>
<dbReference type="STRING" id="1430440.MGMSRv2__3028"/>
<dbReference type="SMART" id="SM00986">
    <property type="entry name" value="UDG"/>
    <property type="match status" value="1"/>
</dbReference>
<accession>V6F6Y2</accession>
<evidence type="ECO:0000256" key="11">
    <source>
        <dbReference type="ARBA" id="ARBA00023204"/>
    </source>
</evidence>
<keyword evidence="14" id="KW-0808">Transferase</keyword>
<dbReference type="GO" id="GO:0004844">
    <property type="term" value="F:uracil DNA N-glycosylase activity"/>
    <property type="evidence" value="ECO:0007669"/>
    <property type="project" value="UniProtKB-EC"/>
</dbReference>